<feature type="compositionally biased region" description="Basic and acidic residues" evidence="3">
    <location>
        <begin position="226"/>
        <end position="250"/>
    </location>
</feature>
<evidence type="ECO:0000313" key="5">
    <source>
        <dbReference type="EMBL" id="KND92260.1"/>
    </source>
</evidence>
<sequence>MCFQNPDLKYLGQKAFISYSRAIHLQKDKEIFKLNKLDLDGFAAGMGLPGTPHIKFQKGQDIKKIKNAPRDGMSSGSESDMDLDGDKPKKRKGEVRTKYDKMFERQNQDVLSSHYSKLVLDAEKAADEGDDSDDDFLAVKRRLNDDDLDNESKKANLGSVKVLDGLGGDEPYVIDSKRREKALQSKKKMLKFKGNPSKLVFDDDGNSHEIYELQDEADFKQQGPADEQRQKFVESESARVREADLDDKQLARQKKREKREKRKAREALERDSGASDGDEAPRLAGAGDGDGDPLALLRSLPVAGADEDGAEPEPPRKRARKWFEDASDYEKSAKKANRNKKGGRVFEVTEEPETLEDLEALATGLLEGHERADAAECKCIRVLWHVHGRSVPASLLSKYTASVAQPNEPPAPLQKYQYPAKTRIQPTTINHISSPRGEHNTPLLPLFRPLGPRAIHLDIVAVQPHAVEARVVRGAVVARRAHDDLVRVGAQGDELAAQAVDVHAVVQRGALVDEAADEGKLLGQVRGRVVPVVGGLRAGEGGGGEVADALADGALGDDGVDLDVARARAGVRRRAGEDVLDDDVLRDDAVRELDRERGAVRVAPAVDGTGGAPAVAGVGPGLERGDGRQGLAEAGPVRAGRVEAPVEGVVRRRRVARVDGGAGADGEVVDLVLELGVPVRVDLALGHGLEVDVGEGAAHEAVDEGRDLGAAHAGREVARREVHRLAHQPLEPRLQLAELGADLGAQGRHLAVEVPQELVARDEQALALAVPELRLEDLAEALVELALRPGRLDLVDGRADGLLHPGLVLPDPRLPEARDSAAEPVFGFADGQVELGREGRVLHQARGNGLPLPLRRHVVLAARSGKGQDGVVLVDQVSQGVIKLGRNHGLPVLELHVHDLGHHGLQFLEGPVVESAGLFQRLKRLLRLPEVVVQLCMGSVVVHLPRQVVAPARRRPREARHVSANLALDVAQRGPRGAAGRGVPDIVRCGVPGTGVCCTHES</sequence>
<dbReference type="EMBL" id="LFRF01000006">
    <property type="protein sequence ID" value="KND92260.1"/>
    <property type="molecule type" value="Genomic_DNA"/>
</dbReference>
<dbReference type="AlphaFoldDB" id="A0A0L0NEQ8"/>
<gene>
    <name evidence="5" type="ORF">TOPH_02971</name>
</gene>
<dbReference type="OrthoDB" id="10259640at2759"/>
<evidence type="ECO:0000259" key="4">
    <source>
        <dbReference type="SMART" id="SM01178"/>
    </source>
</evidence>
<evidence type="ECO:0000313" key="6">
    <source>
        <dbReference type="Proteomes" id="UP000036947"/>
    </source>
</evidence>
<keyword evidence="1" id="KW-0378">Hydrolase</keyword>
<feature type="region of interest" description="Disordered" evidence="3">
    <location>
        <begin position="59"/>
        <end position="100"/>
    </location>
</feature>
<feature type="compositionally biased region" description="Basic and acidic residues" evidence="3">
    <location>
        <begin position="263"/>
        <end position="273"/>
    </location>
</feature>
<accession>A0A0L0NEQ8</accession>
<feature type="domain" description="ATP-dependent rRNA helicase SPB4-like C-terminal extension" evidence="4">
    <location>
        <begin position="1"/>
        <end position="56"/>
    </location>
</feature>
<dbReference type="Pfam" id="PF13959">
    <property type="entry name" value="CTE_SPB4"/>
    <property type="match status" value="1"/>
</dbReference>
<dbReference type="GO" id="GO:0004386">
    <property type="term" value="F:helicase activity"/>
    <property type="evidence" value="ECO:0007669"/>
    <property type="project" value="UniProtKB-KW"/>
</dbReference>
<feature type="compositionally biased region" description="Basic residues" evidence="3">
    <location>
        <begin position="251"/>
        <end position="262"/>
    </location>
</feature>
<protein>
    <submittedName>
        <fullName evidence="5">ATP-dependent RNA helicase DBP4</fullName>
    </submittedName>
</protein>
<evidence type="ECO:0000256" key="3">
    <source>
        <dbReference type="SAM" id="MobiDB-lite"/>
    </source>
</evidence>
<dbReference type="InterPro" id="IPR025313">
    <property type="entry name" value="SPB4-like_CTE"/>
</dbReference>
<comment type="caution">
    <text evidence="5">The sequence shown here is derived from an EMBL/GenBank/DDBJ whole genome shotgun (WGS) entry which is preliminary data.</text>
</comment>
<reference evidence="5 6" key="1">
    <citation type="journal article" date="2015" name="BMC Genomics">
        <title>The genome of the truffle-parasite Tolypocladium ophioglossoides and the evolution of antifungal peptaibiotics.</title>
        <authorList>
            <person name="Quandt C.A."/>
            <person name="Bushley K.E."/>
            <person name="Spatafora J.W."/>
        </authorList>
    </citation>
    <scope>NUCLEOTIDE SEQUENCE [LARGE SCALE GENOMIC DNA]</scope>
    <source>
        <strain evidence="5 6">CBS 100239</strain>
    </source>
</reference>
<name>A0A0L0NEQ8_TOLOC</name>
<evidence type="ECO:0000256" key="1">
    <source>
        <dbReference type="ARBA" id="ARBA00022801"/>
    </source>
</evidence>
<evidence type="ECO:0000256" key="2">
    <source>
        <dbReference type="ARBA" id="ARBA00022806"/>
    </source>
</evidence>
<keyword evidence="2 5" id="KW-0547">Nucleotide-binding</keyword>
<feature type="region of interest" description="Disordered" evidence="3">
    <location>
        <begin position="212"/>
        <end position="297"/>
    </location>
</feature>
<organism evidence="5 6">
    <name type="scientific">Tolypocladium ophioglossoides (strain CBS 100239)</name>
    <name type="common">Snaketongue truffleclub</name>
    <name type="synonym">Elaphocordyceps ophioglossoides</name>
    <dbReference type="NCBI Taxonomy" id="1163406"/>
    <lineage>
        <taxon>Eukaryota</taxon>
        <taxon>Fungi</taxon>
        <taxon>Dikarya</taxon>
        <taxon>Ascomycota</taxon>
        <taxon>Pezizomycotina</taxon>
        <taxon>Sordariomycetes</taxon>
        <taxon>Hypocreomycetidae</taxon>
        <taxon>Hypocreales</taxon>
        <taxon>Ophiocordycipitaceae</taxon>
        <taxon>Tolypocladium</taxon>
    </lineage>
</organism>
<dbReference type="SMART" id="SM01178">
    <property type="entry name" value="DUF4217"/>
    <property type="match status" value="1"/>
</dbReference>
<dbReference type="Proteomes" id="UP000036947">
    <property type="component" value="Unassembled WGS sequence"/>
</dbReference>
<keyword evidence="6" id="KW-1185">Reference proteome</keyword>
<keyword evidence="2 5" id="KW-0347">Helicase</keyword>
<dbReference type="STRING" id="1163406.A0A0L0NEQ8"/>
<proteinExistence type="predicted"/>
<dbReference type="GO" id="GO:0016787">
    <property type="term" value="F:hydrolase activity"/>
    <property type="evidence" value="ECO:0007669"/>
    <property type="project" value="UniProtKB-KW"/>
</dbReference>
<keyword evidence="2 5" id="KW-0067">ATP-binding</keyword>